<gene>
    <name evidence="17" type="ORF">EDC35_103409</name>
</gene>
<feature type="binding site" description="axial binding residue" evidence="14">
    <location>
        <position position="129"/>
    </location>
    <ligand>
        <name>heme</name>
        <dbReference type="ChEBI" id="CHEBI:30413"/>
        <label>3</label>
    </ligand>
    <ligandPart>
        <name>Fe</name>
        <dbReference type="ChEBI" id="CHEBI:18248"/>
    </ligandPart>
</feature>
<dbReference type="InterPro" id="IPR051174">
    <property type="entry name" value="Cytochrome_c-type_ET"/>
</dbReference>
<feature type="binding site" description="axial binding residue" evidence="14">
    <location>
        <position position="162"/>
    </location>
    <ligand>
        <name>heme</name>
        <dbReference type="ChEBI" id="CHEBI:30413"/>
        <label>4</label>
    </ligand>
    <ligandPart>
        <name>Fe</name>
        <dbReference type="ChEBI" id="CHEBI:18248"/>
    </ligandPart>
</feature>
<feature type="binding site" description="axial binding residue" evidence="14">
    <location>
        <position position="47"/>
    </location>
    <ligand>
        <name>heme</name>
        <dbReference type="ChEBI" id="CHEBI:30413"/>
        <label>1</label>
    </ligand>
    <ligandPart>
        <name>Fe</name>
        <dbReference type="ChEBI" id="CHEBI:18248"/>
    </ligandPart>
</feature>
<name>A0A4R3MZY5_9GAMM</name>
<accession>A0A4R3MZY5</accession>
<sequence length="190" mass="20930">MKKLKWLSLALLSLSALAIIVAGSWTLTESVIQATSDESFCSVCHTMKPFAETHALDLHGGQNSKGLSAACADCHLPHDSPGAYLLAKTRTGIYDIWAELVAIFREPDWIGRLEQRGSYVYDSGCRQCHTHLDRARDQTPTATFAHQTYFKSEGAMQCVTCHTQVGHKDLRARLSSDEATPANSIQEHTP</sequence>
<feature type="binding site" description="covalent" evidence="13">
    <location>
        <position position="158"/>
    </location>
    <ligand>
        <name>heme</name>
        <dbReference type="ChEBI" id="CHEBI:30413"/>
        <label>4</label>
    </ligand>
</feature>
<evidence type="ECO:0000256" key="14">
    <source>
        <dbReference type="PIRSR" id="PIRSR000013-2"/>
    </source>
</evidence>
<dbReference type="Gene3D" id="1.10.3820.10">
    <property type="entry name" value="Di-heme elbow motif domain"/>
    <property type="match status" value="1"/>
</dbReference>
<evidence type="ECO:0000256" key="6">
    <source>
        <dbReference type="ARBA" id="ARBA00022692"/>
    </source>
</evidence>
<keyword evidence="8 12" id="KW-0249">Electron transport</keyword>
<comment type="caution">
    <text evidence="17">The sequence shown here is derived from an EMBL/GenBank/DDBJ whole genome shotgun (WGS) entry which is preliminary data.</text>
</comment>
<dbReference type="GO" id="GO:0046872">
    <property type="term" value="F:metal ion binding"/>
    <property type="evidence" value="ECO:0007669"/>
    <property type="project" value="UniProtKB-KW"/>
</dbReference>
<proteinExistence type="inferred from homology"/>
<feature type="binding site" evidence="13">
    <location>
        <position position="88"/>
    </location>
    <ligand>
        <name>a menaquinol</name>
        <dbReference type="ChEBI" id="CHEBI:18151"/>
    </ligand>
</feature>
<organism evidence="17 18">
    <name type="scientific">Thiobaca trueperi</name>
    <dbReference type="NCBI Taxonomy" id="127458"/>
    <lineage>
        <taxon>Bacteria</taxon>
        <taxon>Pseudomonadati</taxon>
        <taxon>Pseudomonadota</taxon>
        <taxon>Gammaproteobacteria</taxon>
        <taxon>Chromatiales</taxon>
        <taxon>Chromatiaceae</taxon>
        <taxon>Thiobaca</taxon>
    </lineage>
</organism>
<feature type="binding site" description="covalent" evidence="13">
    <location>
        <position position="74"/>
    </location>
    <ligand>
        <name>heme</name>
        <dbReference type="ChEBI" id="CHEBI:30413"/>
        <label>2</label>
    </ligand>
</feature>
<keyword evidence="7 12" id="KW-0479">Metal-binding</keyword>
<keyword evidence="11" id="KW-0472">Membrane</keyword>
<comment type="similarity">
    <text evidence="2">Belongs to the NapC/NirT/NrfH family.</text>
</comment>
<keyword evidence="15" id="KW-0732">Signal</keyword>
<evidence type="ECO:0000313" key="18">
    <source>
        <dbReference type="Proteomes" id="UP000295717"/>
    </source>
</evidence>
<evidence type="ECO:0000256" key="1">
    <source>
        <dbReference type="ARBA" id="ARBA00004162"/>
    </source>
</evidence>
<dbReference type="InterPro" id="IPR024717">
    <property type="entry name" value="NapC/NirT/NrfH"/>
</dbReference>
<evidence type="ECO:0000256" key="8">
    <source>
        <dbReference type="ARBA" id="ARBA00022982"/>
    </source>
</evidence>
<feature type="binding site" description="covalent" evidence="13">
    <location>
        <position position="41"/>
    </location>
    <ligand>
        <name>heme</name>
        <dbReference type="ChEBI" id="CHEBI:30413"/>
        <label>1</label>
    </ligand>
</feature>
<evidence type="ECO:0000256" key="5">
    <source>
        <dbReference type="ARBA" id="ARBA00022617"/>
    </source>
</evidence>
<dbReference type="PANTHER" id="PTHR30333">
    <property type="entry name" value="CYTOCHROME C-TYPE PROTEIN"/>
    <property type="match status" value="1"/>
</dbReference>
<evidence type="ECO:0000256" key="4">
    <source>
        <dbReference type="ARBA" id="ARBA00022475"/>
    </source>
</evidence>
<keyword evidence="18" id="KW-1185">Reference proteome</keyword>
<evidence type="ECO:0000256" key="13">
    <source>
        <dbReference type="PIRSR" id="PIRSR000013-1"/>
    </source>
</evidence>
<evidence type="ECO:0000256" key="15">
    <source>
        <dbReference type="SAM" id="SignalP"/>
    </source>
</evidence>
<dbReference type="InterPro" id="IPR005126">
    <property type="entry name" value="NapC/NirT_cyt_c_N"/>
</dbReference>
<evidence type="ECO:0000256" key="2">
    <source>
        <dbReference type="ARBA" id="ARBA00007395"/>
    </source>
</evidence>
<comment type="PTM">
    <text evidence="12">Binds 4 heme groups per subunit.</text>
</comment>
<feature type="domain" description="NapC/NirT cytochrome c N-terminal" evidence="16">
    <location>
        <begin position="7"/>
        <end position="169"/>
    </location>
</feature>
<dbReference type="GO" id="GO:0009055">
    <property type="term" value="F:electron transfer activity"/>
    <property type="evidence" value="ECO:0007669"/>
    <property type="project" value="TreeGrafter"/>
</dbReference>
<dbReference type="PANTHER" id="PTHR30333:SF1">
    <property type="entry name" value="CYTOCHROME C-TYPE PROTEIN NAPC"/>
    <property type="match status" value="1"/>
</dbReference>
<feature type="signal peptide" evidence="15">
    <location>
        <begin position="1"/>
        <end position="18"/>
    </location>
</feature>
<comment type="subcellular location">
    <subcellularLocation>
        <location evidence="1">Cell membrane</location>
        <topology evidence="1">Single-pass membrane protein</topology>
    </subcellularLocation>
</comment>
<dbReference type="OrthoDB" id="9782159at2"/>
<dbReference type="InterPro" id="IPR038266">
    <property type="entry name" value="NapC/NirT_cytc_sf"/>
</dbReference>
<feature type="binding site" description="axial binding residue" evidence="14">
    <location>
        <position position="75"/>
    </location>
    <ligand>
        <name>heme</name>
        <dbReference type="ChEBI" id="CHEBI:30413"/>
        <label>2</label>
    </ligand>
    <ligandPart>
        <name>Fe</name>
        <dbReference type="ChEBI" id="CHEBI:18248"/>
    </ligandPart>
</feature>
<feature type="binding site" description="covalent" evidence="13">
    <location>
        <position position="71"/>
    </location>
    <ligand>
        <name>heme</name>
        <dbReference type="ChEBI" id="CHEBI:30413"/>
        <label>2</label>
    </ligand>
</feature>
<dbReference type="GO" id="GO:0019333">
    <property type="term" value="P:denitrification pathway"/>
    <property type="evidence" value="ECO:0007669"/>
    <property type="project" value="InterPro"/>
</dbReference>
<feature type="binding site" evidence="13">
    <location>
        <position position="95"/>
    </location>
    <ligand>
        <name>a menaquinol</name>
        <dbReference type="ChEBI" id="CHEBI:18151"/>
    </ligand>
</feature>
<comment type="cofactor">
    <cofactor evidence="13">
        <name>heme</name>
        <dbReference type="ChEBI" id="CHEBI:30413"/>
    </cofactor>
    <text evidence="13">Binds 4 heme groups per subunit.</text>
</comment>
<feature type="binding site" description="covalent" evidence="13">
    <location>
        <position position="44"/>
    </location>
    <ligand>
        <name>heme</name>
        <dbReference type="ChEBI" id="CHEBI:30413"/>
        <label>1</label>
    </ligand>
</feature>
<evidence type="ECO:0000256" key="12">
    <source>
        <dbReference type="PIRNR" id="PIRNR000013"/>
    </source>
</evidence>
<dbReference type="PIRSF" id="PIRSF000013">
    <property type="entry name" value="4_hem_cytochrm_NapC"/>
    <property type="match status" value="1"/>
</dbReference>
<dbReference type="Proteomes" id="UP000295717">
    <property type="component" value="Unassembled WGS sequence"/>
</dbReference>
<evidence type="ECO:0000256" key="11">
    <source>
        <dbReference type="ARBA" id="ARBA00023136"/>
    </source>
</evidence>
<evidence type="ECO:0000256" key="3">
    <source>
        <dbReference type="ARBA" id="ARBA00022448"/>
    </source>
</evidence>
<evidence type="ECO:0000256" key="7">
    <source>
        <dbReference type="ARBA" id="ARBA00022723"/>
    </source>
</evidence>
<keyword evidence="6" id="KW-0812">Transmembrane</keyword>
<dbReference type="AlphaFoldDB" id="A0A4R3MZY5"/>
<dbReference type="InterPro" id="IPR036280">
    <property type="entry name" value="Multihaem_cyt_sf"/>
</dbReference>
<feature type="binding site" description="covalent" evidence="13">
    <location>
        <position position="161"/>
    </location>
    <ligand>
        <name>heme</name>
        <dbReference type="ChEBI" id="CHEBI:30413"/>
        <label>4</label>
    </ligand>
</feature>
<keyword evidence="4" id="KW-1003">Cell membrane</keyword>
<dbReference type="RefSeq" id="WP_132976696.1">
    <property type="nucleotide sequence ID" value="NZ_SMAO01000003.1"/>
</dbReference>
<feature type="chain" id="PRO_5020963905" description="Cytochrome c-type protein" evidence="15">
    <location>
        <begin position="19"/>
        <end position="190"/>
    </location>
</feature>
<evidence type="ECO:0000259" key="16">
    <source>
        <dbReference type="Pfam" id="PF03264"/>
    </source>
</evidence>
<evidence type="ECO:0000256" key="10">
    <source>
        <dbReference type="ARBA" id="ARBA00023004"/>
    </source>
</evidence>
<feature type="binding site" description="axial binding residue" evidence="14">
    <location>
        <position position="167"/>
    </location>
    <ligand>
        <name>heme</name>
        <dbReference type="ChEBI" id="CHEBI:30413"/>
        <label>2</label>
    </ligand>
    <ligandPart>
        <name>Fe</name>
        <dbReference type="ChEBI" id="CHEBI:18248"/>
    </ligandPart>
</feature>
<dbReference type="GO" id="GO:0020037">
    <property type="term" value="F:heme binding"/>
    <property type="evidence" value="ECO:0007669"/>
    <property type="project" value="InterPro"/>
</dbReference>
<protein>
    <recommendedName>
        <fullName evidence="12">Cytochrome c-type protein</fullName>
    </recommendedName>
</protein>
<reference evidence="17 18" key="1">
    <citation type="submission" date="2019-03" db="EMBL/GenBank/DDBJ databases">
        <title>Genomic Encyclopedia of Type Strains, Phase IV (KMG-IV): sequencing the most valuable type-strain genomes for metagenomic binning, comparative biology and taxonomic classification.</title>
        <authorList>
            <person name="Goeker M."/>
        </authorList>
    </citation>
    <scope>NUCLEOTIDE SEQUENCE [LARGE SCALE GENOMIC DNA]</scope>
    <source>
        <strain evidence="17 18">DSM 13587</strain>
    </source>
</reference>
<dbReference type="EMBL" id="SMAO01000003">
    <property type="protein sequence ID" value="TCT22310.1"/>
    <property type="molecule type" value="Genomic_DNA"/>
</dbReference>
<keyword evidence="9" id="KW-1133">Transmembrane helix</keyword>
<dbReference type="Pfam" id="PF03264">
    <property type="entry name" value="Cytochrom_NNT"/>
    <property type="match status" value="1"/>
</dbReference>
<keyword evidence="10 12" id="KW-0408">Iron</keyword>
<keyword evidence="5 12" id="KW-0349">Heme</keyword>
<dbReference type="SUPFAM" id="SSF48695">
    <property type="entry name" value="Multiheme cytochromes"/>
    <property type="match status" value="1"/>
</dbReference>
<evidence type="ECO:0000256" key="9">
    <source>
        <dbReference type="ARBA" id="ARBA00022989"/>
    </source>
</evidence>
<feature type="binding site" description="covalent" evidence="13">
    <location>
        <position position="125"/>
    </location>
    <ligand>
        <name>heme</name>
        <dbReference type="ChEBI" id="CHEBI:30413"/>
        <label>3</label>
    </ligand>
</feature>
<keyword evidence="3 12" id="KW-0813">Transport</keyword>
<dbReference type="GO" id="GO:0005886">
    <property type="term" value="C:plasma membrane"/>
    <property type="evidence" value="ECO:0007669"/>
    <property type="project" value="UniProtKB-SubCell"/>
</dbReference>
<feature type="binding site" description="axial binding residue" evidence="14">
    <location>
        <position position="95"/>
    </location>
    <ligand>
        <name>heme</name>
        <dbReference type="ChEBI" id="CHEBI:30413"/>
        <label>1</label>
    </ligand>
    <ligandPart>
        <name>Fe</name>
        <dbReference type="ChEBI" id="CHEBI:18248"/>
    </ligandPart>
</feature>
<feature type="binding site" description="covalent" evidence="13">
    <location>
        <position position="128"/>
    </location>
    <ligand>
        <name>heme</name>
        <dbReference type="ChEBI" id="CHEBI:30413"/>
        <label>3</label>
    </ligand>
</feature>
<evidence type="ECO:0000313" key="17">
    <source>
        <dbReference type="EMBL" id="TCT22310.1"/>
    </source>
</evidence>
<dbReference type="GO" id="GO:0009061">
    <property type="term" value="P:anaerobic respiration"/>
    <property type="evidence" value="ECO:0007669"/>
    <property type="project" value="TreeGrafter"/>
</dbReference>